<evidence type="ECO:0000256" key="7">
    <source>
        <dbReference type="ARBA" id="ARBA00023136"/>
    </source>
</evidence>
<dbReference type="RefSeq" id="WP_207732784.1">
    <property type="nucleotide sequence ID" value="NZ_JAKVPQ010000002.1"/>
</dbReference>
<organism evidence="10 11">
    <name type="scientific">Amedibacillus hominis</name>
    <dbReference type="NCBI Taxonomy" id="2897776"/>
    <lineage>
        <taxon>Bacteria</taxon>
        <taxon>Bacillati</taxon>
        <taxon>Bacillota</taxon>
        <taxon>Erysipelotrichia</taxon>
        <taxon>Erysipelotrichales</taxon>
        <taxon>Erysipelotrichaceae</taxon>
        <taxon>Amedibacillus</taxon>
    </lineage>
</organism>
<protein>
    <submittedName>
        <fullName evidence="10">PTS transporter subunit EIIC</fullName>
    </submittedName>
</protein>
<dbReference type="InterPro" id="IPR004501">
    <property type="entry name" value="PTS_EIIC_3"/>
</dbReference>
<keyword evidence="3" id="KW-1003">Cell membrane</keyword>
<comment type="caution">
    <text evidence="10">The sequence shown here is derived from an EMBL/GenBank/DDBJ whole genome shotgun (WGS) entry which is preliminary data.</text>
</comment>
<keyword evidence="6 8" id="KW-1133">Transmembrane helix</keyword>
<accession>A0ABS9R581</accession>
<gene>
    <name evidence="10" type="ORF">LQE99_02890</name>
</gene>
<keyword evidence="4" id="KW-0762">Sugar transport</keyword>
<feature type="transmembrane region" description="Helical" evidence="8">
    <location>
        <begin position="108"/>
        <end position="125"/>
    </location>
</feature>
<sequence length="347" mass="37963">MKTFDAIMNRWFIPVAMRIANVKGICAIRDAFLQIFPFTLAGSLVVVINNVIFASNGFIGQFLVGMFPNIDQAQAVLNSVLTGTNTVMSLFIVFLVARNMAREYKGEGNKAGITALTAFFIFYPIENLESGSYFSTNYFGANGLFIAIIIGLIVGWGFTKLARIEKIRITMPDTVPPEVAKSFNVTIPIIIVLVVCAILNFIVLQIDPNGLNALIYTMLQTPLTALGGNVATIFILEFLAMLLWCFGIHGTATVSPIYKVLFAEANIVNLDFAAAHATTVGAPYPFTWQSLFENFGCIGGTGNTLGLIIAILICAKFMKDKWKKDDYSKVAKMSLIPGLFCINEPMI</sequence>
<dbReference type="Pfam" id="PF02378">
    <property type="entry name" value="PTS_EIIC"/>
    <property type="match status" value="1"/>
</dbReference>
<feature type="transmembrane region" description="Helical" evidence="8">
    <location>
        <begin position="226"/>
        <end position="246"/>
    </location>
</feature>
<evidence type="ECO:0000256" key="8">
    <source>
        <dbReference type="SAM" id="Phobius"/>
    </source>
</evidence>
<evidence type="ECO:0000256" key="6">
    <source>
        <dbReference type="ARBA" id="ARBA00022989"/>
    </source>
</evidence>
<evidence type="ECO:0000256" key="1">
    <source>
        <dbReference type="ARBA" id="ARBA00004651"/>
    </source>
</evidence>
<dbReference type="PANTHER" id="PTHR33989">
    <property type="match status" value="1"/>
</dbReference>
<feature type="transmembrane region" description="Helical" evidence="8">
    <location>
        <begin position="292"/>
        <end position="315"/>
    </location>
</feature>
<feature type="domain" description="PTS EIIC type-3" evidence="9">
    <location>
        <begin position="8"/>
        <end position="347"/>
    </location>
</feature>
<feature type="transmembrane region" description="Helical" evidence="8">
    <location>
        <begin position="75"/>
        <end position="96"/>
    </location>
</feature>
<feature type="transmembrane region" description="Helical" evidence="8">
    <location>
        <begin position="267"/>
        <end position="286"/>
    </location>
</feature>
<comment type="subcellular location">
    <subcellularLocation>
        <location evidence="1">Cell membrane</location>
        <topology evidence="1">Multi-pass membrane protein</topology>
    </subcellularLocation>
</comment>
<feature type="transmembrane region" description="Helical" evidence="8">
    <location>
        <begin position="137"/>
        <end position="162"/>
    </location>
</feature>
<evidence type="ECO:0000313" key="10">
    <source>
        <dbReference type="EMBL" id="MCH4284076.1"/>
    </source>
</evidence>
<reference evidence="10 11" key="1">
    <citation type="submission" date="2022-02" db="EMBL/GenBank/DDBJ databases">
        <title>Genome of Erysipelotrichaceae sp. nov. NSJ-176 isolated from human feces.</title>
        <authorList>
            <person name="Abdugheni R."/>
        </authorList>
    </citation>
    <scope>NUCLEOTIDE SEQUENCE [LARGE SCALE GENOMIC DNA]</scope>
    <source>
        <strain evidence="10 11">NSJ-176</strain>
    </source>
</reference>
<keyword evidence="5 8" id="KW-0812">Transmembrane</keyword>
<evidence type="ECO:0000313" key="11">
    <source>
        <dbReference type="Proteomes" id="UP001202402"/>
    </source>
</evidence>
<evidence type="ECO:0000256" key="5">
    <source>
        <dbReference type="ARBA" id="ARBA00022692"/>
    </source>
</evidence>
<name>A0ABS9R581_9FIRM</name>
<evidence type="ECO:0000256" key="3">
    <source>
        <dbReference type="ARBA" id="ARBA00022475"/>
    </source>
</evidence>
<evidence type="ECO:0000256" key="4">
    <source>
        <dbReference type="ARBA" id="ARBA00022597"/>
    </source>
</evidence>
<dbReference type="PANTHER" id="PTHR33989:SF4">
    <property type="entry name" value="PTS SYSTEM N,N'-DIACETYLCHITOBIOSE-SPECIFIC EIIC COMPONENT"/>
    <property type="match status" value="1"/>
</dbReference>
<keyword evidence="11" id="KW-1185">Reference proteome</keyword>
<feature type="transmembrane region" description="Helical" evidence="8">
    <location>
        <begin position="183"/>
        <end position="206"/>
    </location>
</feature>
<dbReference type="Proteomes" id="UP001202402">
    <property type="component" value="Unassembled WGS sequence"/>
</dbReference>
<dbReference type="InterPro" id="IPR003352">
    <property type="entry name" value="PTS_EIIC"/>
</dbReference>
<dbReference type="InterPro" id="IPR051088">
    <property type="entry name" value="PTS_Sugar-EIIC/EIIB"/>
</dbReference>
<feature type="transmembrane region" description="Helical" evidence="8">
    <location>
        <begin position="31"/>
        <end position="55"/>
    </location>
</feature>
<proteinExistence type="predicted"/>
<evidence type="ECO:0000256" key="2">
    <source>
        <dbReference type="ARBA" id="ARBA00022448"/>
    </source>
</evidence>
<keyword evidence="7 8" id="KW-0472">Membrane</keyword>
<evidence type="ECO:0000259" key="9">
    <source>
        <dbReference type="PROSITE" id="PS51105"/>
    </source>
</evidence>
<dbReference type="EMBL" id="JAKVPQ010000002">
    <property type="protein sequence ID" value="MCH4284076.1"/>
    <property type="molecule type" value="Genomic_DNA"/>
</dbReference>
<keyword evidence="2" id="KW-0813">Transport</keyword>
<dbReference type="PROSITE" id="PS51105">
    <property type="entry name" value="PTS_EIIC_TYPE_3"/>
    <property type="match status" value="1"/>
</dbReference>